<dbReference type="InterPro" id="IPR002575">
    <property type="entry name" value="Aminoglycoside_PTrfase"/>
</dbReference>
<gene>
    <name evidence="2" type="ORF">OHK93_005211</name>
</gene>
<dbReference type="InterPro" id="IPR051678">
    <property type="entry name" value="AGP_Transferase"/>
</dbReference>
<reference evidence="2" key="1">
    <citation type="journal article" date="2023" name="Genome Biol. Evol.">
        <title>First Whole Genome Sequence and Flow Cytometry Genome Size Data for the Lichen-Forming Fungus Ramalina farinacea (Ascomycota).</title>
        <authorList>
            <person name="Llewellyn T."/>
            <person name="Mian S."/>
            <person name="Hill R."/>
            <person name="Leitch I.J."/>
            <person name="Gaya E."/>
        </authorList>
    </citation>
    <scope>NUCLEOTIDE SEQUENCE</scope>
    <source>
        <strain evidence="2">LIQ254RAFAR</strain>
    </source>
</reference>
<dbReference type="Gene3D" id="3.90.1200.10">
    <property type="match status" value="1"/>
</dbReference>
<dbReference type="AlphaFoldDB" id="A0AA43QVY9"/>
<evidence type="ECO:0000259" key="1">
    <source>
        <dbReference type="Pfam" id="PF01636"/>
    </source>
</evidence>
<dbReference type="PANTHER" id="PTHR21310">
    <property type="entry name" value="AMINOGLYCOSIDE PHOSPHOTRANSFERASE-RELATED-RELATED"/>
    <property type="match status" value="1"/>
</dbReference>
<protein>
    <recommendedName>
        <fullName evidence="1">Aminoglycoside phosphotransferase domain-containing protein</fullName>
    </recommendedName>
</protein>
<comment type="caution">
    <text evidence="2">The sequence shown here is derived from an EMBL/GenBank/DDBJ whole genome shotgun (WGS) entry which is preliminary data.</text>
</comment>
<dbReference type="PANTHER" id="PTHR21310:SF13">
    <property type="entry name" value="AMINOGLYCOSIDE PHOSPHOTRANSFERASE DOMAIN-CONTAINING PROTEIN"/>
    <property type="match status" value="1"/>
</dbReference>
<proteinExistence type="predicted"/>
<name>A0AA43QVY9_9LECA</name>
<dbReference type="Pfam" id="PF01636">
    <property type="entry name" value="APH"/>
    <property type="match status" value="1"/>
</dbReference>
<keyword evidence="3" id="KW-1185">Reference proteome</keyword>
<organism evidence="2 3">
    <name type="scientific">Ramalina farinacea</name>
    <dbReference type="NCBI Taxonomy" id="258253"/>
    <lineage>
        <taxon>Eukaryota</taxon>
        <taxon>Fungi</taxon>
        <taxon>Dikarya</taxon>
        <taxon>Ascomycota</taxon>
        <taxon>Pezizomycotina</taxon>
        <taxon>Lecanoromycetes</taxon>
        <taxon>OSLEUM clade</taxon>
        <taxon>Lecanoromycetidae</taxon>
        <taxon>Lecanorales</taxon>
        <taxon>Lecanorineae</taxon>
        <taxon>Ramalinaceae</taxon>
        <taxon>Ramalina</taxon>
    </lineage>
</organism>
<feature type="domain" description="Aminoglycoside phosphotransferase" evidence="1">
    <location>
        <begin position="56"/>
        <end position="288"/>
    </location>
</feature>
<evidence type="ECO:0000313" key="3">
    <source>
        <dbReference type="Proteomes" id="UP001161017"/>
    </source>
</evidence>
<dbReference type="SUPFAM" id="SSF56112">
    <property type="entry name" value="Protein kinase-like (PK-like)"/>
    <property type="match status" value="1"/>
</dbReference>
<dbReference type="InterPro" id="IPR011009">
    <property type="entry name" value="Kinase-like_dom_sf"/>
</dbReference>
<evidence type="ECO:0000313" key="2">
    <source>
        <dbReference type="EMBL" id="MDI1493422.1"/>
    </source>
</evidence>
<dbReference type="EMBL" id="JAPUFD010000026">
    <property type="protein sequence ID" value="MDI1493422.1"/>
    <property type="molecule type" value="Genomic_DNA"/>
</dbReference>
<accession>A0AA43QVY9</accession>
<dbReference type="Proteomes" id="UP001161017">
    <property type="component" value="Unassembled WGS sequence"/>
</dbReference>
<sequence length="382" mass="42480">MSNPADYLPGPISANAINELLVSIGLAKASKIASAKVTADYHSIYRITVPPSGETKSMDLILRVSGHHLPRIKTANEVGVMAWVTENTTIPVPKVIASDESAHNPIAHEYTLLSCVEGETLSDIYSTLDEDQISGILDQLIDILGQLHEHEWDAIGGLNVNAQGEIVLAPVVDETFWQAPDLKLWPSIETVASLNIAGPYRTYVEYISAQIRQYIHLISIHDSLAFMRSDIPRPEAFLAALPRHATELNATKLRLAHKDLHWANLLYDRASNKITAVLDWEFSTISPFQQWDPQRAFLWNGQSGKASLAEKDRLRRQFSERCHARGVTLLQDAAFASPLQEAMHTVANYVRAIVEVSPRNQRVDLAPKWRATALDHVAHFAV</sequence>